<dbReference type="EMBL" id="JAAXOQ010000039">
    <property type="protein sequence ID" value="NKY20668.1"/>
    <property type="molecule type" value="Genomic_DNA"/>
</dbReference>
<organism evidence="1 2">
    <name type="scientific">Tsukamurella spumae</name>
    <dbReference type="NCBI Taxonomy" id="44753"/>
    <lineage>
        <taxon>Bacteria</taxon>
        <taxon>Bacillati</taxon>
        <taxon>Actinomycetota</taxon>
        <taxon>Actinomycetes</taxon>
        <taxon>Mycobacteriales</taxon>
        <taxon>Tsukamurellaceae</taxon>
        <taxon>Tsukamurella</taxon>
    </lineage>
</organism>
<proteinExistence type="predicted"/>
<protein>
    <recommendedName>
        <fullName evidence="3">DUF559 domain-containing protein</fullName>
    </recommendedName>
</protein>
<evidence type="ECO:0008006" key="3">
    <source>
        <dbReference type="Google" id="ProtNLM"/>
    </source>
</evidence>
<accession>A0A846X586</accession>
<name>A0A846X586_9ACTN</name>
<dbReference type="RefSeq" id="WP_168547593.1">
    <property type="nucleotide sequence ID" value="NZ_BAAAKS010000002.1"/>
</dbReference>
<gene>
    <name evidence="1" type="ORF">HF999_20130</name>
</gene>
<reference evidence="1 2" key="1">
    <citation type="submission" date="2020-04" db="EMBL/GenBank/DDBJ databases">
        <title>MicrobeNet Type strains.</title>
        <authorList>
            <person name="Nicholson A.C."/>
        </authorList>
    </citation>
    <scope>NUCLEOTIDE SEQUENCE [LARGE SCALE GENOMIC DNA]</scope>
    <source>
        <strain evidence="1 2">DSM 44113</strain>
    </source>
</reference>
<sequence>MGEIMPRAHLRSIGWSSNRITKAVRDHTLIRPAPGAYIEAAPLDADALYRLKVVATMRRRAGAASHQSAAALHDIPWFEPDRSQVHVTVDRPQGGGTRGKVFLHARPLPSEDVIEAAGVVATSRIRTALDGAMTGNLVRAVIGFDAIRLVRRYPRPEDPDPIPVAEIEACMARMGRRRGCGIARTGLALSVAKSESAGESWARMQMLAWGLPVPELQVRYDLDGSTYYADFTLGEALIAEFDGKGKYGDTDEEKAEALEREKTRQESFEKAGFEVIRFGWPVLKRDGALRALLTPSLRRHGLLGAG</sequence>
<dbReference type="AlphaFoldDB" id="A0A846X586"/>
<dbReference type="Proteomes" id="UP000582646">
    <property type="component" value="Unassembled WGS sequence"/>
</dbReference>
<keyword evidence="2" id="KW-1185">Reference proteome</keyword>
<evidence type="ECO:0000313" key="2">
    <source>
        <dbReference type="Proteomes" id="UP000582646"/>
    </source>
</evidence>
<evidence type="ECO:0000313" key="1">
    <source>
        <dbReference type="EMBL" id="NKY20668.1"/>
    </source>
</evidence>
<comment type="caution">
    <text evidence="1">The sequence shown here is derived from an EMBL/GenBank/DDBJ whole genome shotgun (WGS) entry which is preliminary data.</text>
</comment>